<dbReference type="Proteomes" id="UP000318833">
    <property type="component" value="Unassembled WGS sequence"/>
</dbReference>
<evidence type="ECO:0000313" key="2">
    <source>
        <dbReference type="Proteomes" id="UP000318833"/>
    </source>
</evidence>
<keyword evidence="2" id="KW-1185">Reference proteome</keyword>
<dbReference type="OrthoDB" id="1120195at2"/>
<dbReference type="AlphaFoldDB" id="A0A554VN68"/>
<sequence>MSKKNNLTSAKQLLDEVVNSKLYPQFLVQIQKDINRAGIDYSIKNTEPLKVFHEIRDLLSEKLQNTFNDYINLLYAVDVSEAKIRNTNLEDSNAIAEYAAYLILKREWQKVCYRNML</sequence>
<evidence type="ECO:0000313" key="1">
    <source>
        <dbReference type="EMBL" id="TSE09805.1"/>
    </source>
</evidence>
<dbReference type="RefSeq" id="WP_109435756.1">
    <property type="nucleotide sequence ID" value="NZ_CANLFO010000017.1"/>
</dbReference>
<reference evidence="1 2" key="1">
    <citation type="submission" date="2019-07" db="EMBL/GenBank/DDBJ databases">
        <title>The draft genome sequence of Aquimarina algiphila M91.</title>
        <authorList>
            <person name="Meng X."/>
        </authorList>
    </citation>
    <scope>NUCLEOTIDE SEQUENCE [LARGE SCALE GENOMIC DNA]</scope>
    <source>
        <strain evidence="1 2">M91</strain>
    </source>
</reference>
<protein>
    <submittedName>
        <fullName evidence="1">Uncharacterized protein</fullName>
    </submittedName>
</protein>
<comment type="caution">
    <text evidence="1">The sequence shown here is derived from an EMBL/GenBank/DDBJ whole genome shotgun (WGS) entry which is preliminary data.</text>
</comment>
<organism evidence="1 2">
    <name type="scientific">Aquimarina algiphila</name>
    <dbReference type="NCBI Taxonomy" id="2047982"/>
    <lineage>
        <taxon>Bacteria</taxon>
        <taxon>Pseudomonadati</taxon>
        <taxon>Bacteroidota</taxon>
        <taxon>Flavobacteriia</taxon>
        <taxon>Flavobacteriales</taxon>
        <taxon>Flavobacteriaceae</taxon>
        <taxon>Aquimarina</taxon>
    </lineage>
</organism>
<name>A0A554VN68_9FLAO</name>
<proteinExistence type="predicted"/>
<accession>A0A554VN68</accession>
<gene>
    <name evidence="1" type="ORF">FOF46_07260</name>
</gene>
<dbReference type="EMBL" id="VLNR01000011">
    <property type="protein sequence ID" value="TSE09805.1"/>
    <property type="molecule type" value="Genomic_DNA"/>
</dbReference>